<dbReference type="AlphaFoldDB" id="A0A3E0I9Y1"/>
<dbReference type="InterPro" id="IPR054586">
    <property type="entry name" value="MACPF_1_fungal"/>
</dbReference>
<evidence type="ECO:0000259" key="1">
    <source>
        <dbReference type="Pfam" id="PF22693"/>
    </source>
</evidence>
<reference evidence="2 3" key="1">
    <citation type="submission" date="2018-08" db="EMBL/GenBank/DDBJ databases">
        <title>Genomic Encyclopedia of Type Strains, Phase IV (KMG-IV): sequencing the most valuable type-strain genomes for metagenomic binning, comparative biology and taxonomic classification.</title>
        <authorList>
            <person name="Goeker M."/>
        </authorList>
    </citation>
    <scope>NUCLEOTIDE SEQUENCE [LARGE SCALE GENOMIC DNA]</scope>
    <source>
        <strain evidence="2 3">DSM 18841</strain>
    </source>
</reference>
<sequence length="426" mass="47444">MTTKTLTKKNETKLIVFQKSGATSISYPFDVNDTLAQVRKTLESPKADSFMDKDDYFLNHGSKVLVSSEKTITLSILLDGSNTVNIGSPEHSDPLDPKDGVQHYMNLSNVEKESLFNNIQIFNGLTFNPTYGFQKSFKKIYSWKDNQFPDSVIPRVLTEVVYTDSYSKVTHSLQETSTDSSSVSLNTPYGGGEAEFKYEKSKETSSSKVTEYITGKFLVRKVALQIDLSKFQSSDEFNQAINQALHDNMDNDFQACKAVLEVLNEYGYYVPKQFNLGGALFSSDTTTITEYSESETNKQEFGGSFKAAFDGIGGGASYNHAQGSTEKTTKSDKFQITSFSQVGGRAGTSNDFNEWAKSLDKAMYWGVATFDEMLPSVALISNVPNMNKIIQLFDKYSSYPGVLEVQPYVNLLDYATSVQDLFNPWG</sequence>
<comment type="caution">
    <text evidence="2">The sequence shown here is derived from an EMBL/GenBank/DDBJ whole genome shotgun (WGS) entry which is preliminary data.</text>
</comment>
<proteinExistence type="predicted"/>
<accession>A0A3E0I9Y1</accession>
<dbReference type="OrthoDB" id="1411441at2"/>
<organism evidence="2 3">
    <name type="scientific">Tenacibaculum gallaicum</name>
    <dbReference type="NCBI Taxonomy" id="561505"/>
    <lineage>
        <taxon>Bacteria</taxon>
        <taxon>Pseudomonadati</taxon>
        <taxon>Bacteroidota</taxon>
        <taxon>Flavobacteriia</taxon>
        <taxon>Flavobacteriales</taxon>
        <taxon>Flavobacteriaceae</taxon>
        <taxon>Tenacibaculum</taxon>
    </lineage>
</organism>
<evidence type="ECO:0000313" key="3">
    <source>
        <dbReference type="Proteomes" id="UP000256884"/>
    </source>
</evidence>
<dbReference type="Pfam" id="PF22693">
    <property type="entry name" value="MACPF_1"/>
    <property type="match status" value="1"/>
</dbReference>
<dbReference type="Proteomes" id="UP000256884">
    <property type="component" value="Unassembled WGS sequence"/>
</dbReference>
<dbReference type="EMBL" id="QUNS01000002">
    <property type="protein sequence ID" value="REH54955.1"/>
    <property type="molecule type" value="Genomic_DNA"/>
</dbReference>
<dbReference type="RefSeq" id="WP_115900582.1">
    <property type="nucleotide sequence ID" value="NZ_QUNS01000002.1"/>
</dbReference>
<protein>
    <submittedName>
        <fullName evidence="2">MAC/Perforin domain-containing protein</fullName>
    </submittedName>
</protein>
<feature type="domain" description="MACPF-like" evidence="1">
    <location>
        <begin position="166"/>
        <end position="381"/>
    </location>
</feature>
<name>A0A3E0I9Y1_9FLAO</name>
<gene>
    <name evidence="2" type="ORF">C7448_102488</name>
</gene>
<evidence type="ECO:0000313" key="2">
    <source>
        <dbReference type="EMBL" id="REH54955.1"/>
    </source>
</evidence>
<keyword evidence="3" id="KW-1185">Reference proteome</keyword>